<reference evidence="1" key="1">
    <citation type="submission" date="2021-09" db="EMBL/GenBank/DDBJ databases">
        <authorList>
            <consortium name="AG Swart"/>
            <person name="Singh M."/>
            <person name="Singh A."/>
            <person name="Seah K."/>
            <person name="Emmerich C."/>
        </authorList>
    </citation>
    <scope>NUCLEOTIDE SEQUENCE</scope>
    <source>
        <strain evidence="1">ATCC30299</strain>
    </source>
</reference>
<name>A0AAU9JWH0_9CILI</name>
<evidence type="ECO:0000313" key="1">
    <source>
        <dbReference type="EMBL" id="CAG9329961.1"/>
    </source>
</evidence>
<keyword evidence="2" id="KW-1185">Reference proteome</keyword>
<dbReference type="AlphaFoldDB" id="A0AAU9JWH0"/>
<gene>
    <name evidence="1" type="ORF">BSTOLATCC_MIC50077</name>
</gene>
<evidence type="ECO:0000313" key="2">
    <source>
        <dbReference type="Proteomes" id="UP001162131"/>
    </source>
</evidence>
<comment type="caution">
    <text evidence="1">The sequence shown here is derived from an EMBL/GenBank/DDBJ whole genome shotgun (WGS) entry which is preliminary data.</text>
</comment>
<dbReference type="EMBL" id="CAJZBQ010000050">
    <property type="protein sequence ID" value="CAG9329961.1"/>
    <property type="molecule type" value="Genomic_DNA"/>
</dbReference>
<protein>
    <submittedName>
        <fullName evidence="1">Uncharacterized protein</fullName>
    </submittedName>
</protein>
<dbReference type="Proteomes" id="UP001162131">
    <property type="component" value="Unassembled WGS sequence"/>
</dbReference>
<accession>A0AAU9JWH0</accession>
<sequence length="124" mass="15099">MRRTKRFGIHSNRTIKRCYGRRCCEHDLARVVEWSCSRYTNVANFEEAKQNWVKSKLHKHFFGNTIYGKGKVPFDRTTHRISQHRRHFLWDRIANNEEDVYIEKDIEYAKFLWSFRGILKAKYA</sequence>
<organism evidence="1 2">
    <name type="scientific">Blepharisma stoltei</name>
    <dbReference type="NCBI Taxonomy" id="1481888"/>
    <lineage>
        <taxon>Eukaryota</taxon>
        <taxon>Sar</taxon>
        <taxon>Alveolata</taxon>
        <taxon>Ciliophora</taxon>
        <taxon>Postciliodesmatophora</taxon>
        <taxon>Heterotrichea</taxon>
        <taxon>Heterotrichida</taxon>
        <taxon>Blepharismidae</taxon>
        <taxon>Blepharisma</taxon>
    </lineage>
</organism>
<proteinExistence type="predicted"/>